<keyword evidence="2" id="KW-0808">Transferase</keyword>
<dbReference type="AlphaFoldDB" id="A0A554LJ99"/>
<proteinExistence type="predicted"/>
<dbReference type="Gene3D" id="3.40.50.150">
    <property type="entry name" value="Vaccinia Virus protein VP39"/>
    <property type="match status" value="1"/>
</dbReference>
<dbReference type="GO" id="GO:0032259">
    <property type="term" value="P:methylation"/>
    <property type="evidence" value="ECO:0007669"/>
    <property type="project" value="UniProtKB-KW"/>
</dbReference>
<dbReference type="InterPro" id="IPR026170">
    <property type="entry name" value="FAM173A/B"/>
</dbReference>
<evidence type="ECO:0000313" key="4">
    <source>
        <dbReference type="EMBL" id="TSC92953.1"/>
    </source>
</evidence>
<evidence type="ECO:0000313" key="5">
    <source>
        <dbReference type="Proteomes" id="UP000316495"/>
    </source>
</evidence>
<evidence type="ECO:0000256" key="1">
    <source>
        <dbReference type="ARBA" id="ARBA00022603"/>
    </source>
</evidence>
<evidence type="ECO:0000256" key="3">
    <source>
        <dbReference type="ARBA" id="ARBA00022691"/>
    </source>
</evidence>
<dbReference type="Pfam" id="PF13489">
    <property type="entry name" value="Methyltransf_23"/>
    <property type="match status" value="1"/>
</dbReference>
<keyword evidence="3" id="KW-0949">S-adenosyl-L-methionine</keyword>
<dbReference type="GO" id="GO:0016279">
    <property type="term" value="F:protein-lysine N-methyltransferase activity"/>
    <property type="evidence" value="ECO:0007669"/>
    <property type="project" value="InterPro"/>
</dbReference>
<comment type="caution">
    <text evidence="4">The sequence shown here is derived from an EMBL/GenBank/DDBJ whole genome shotgun (WGS) entry which is preliminary data.</text>
</comment>
<accession>A0A554LJ99</accession>
<dbReference type="Proteomes" id="UP000316495">
    <property type="component" value="Unassembled WGS sequence"/>
</dbReference>
<gene>
    <name evidence="4" type="ORF">Athens101428_767</name>
</gene>
<organism evidence="4 5">
    <name type="scientific">Candidatus Berkelbacteria bacterium Athens1014_28</name>
    <dbReference type="NCBI Taxonomy" id="2017145"/>
    <lineage>
        <taxon>Bacteria</taxon>
        <taxon>Candidatus Berkelbacteria</taxon>
    </lineage>
</organism>
<name>A0A554LJ99_9BACT</name>
<dbReference type="InterPro" id="IPR029063">
    <property type="entry name" value="SAM-dependent_MTases_sf"/>
</dbReference>
<protein>
    <recommendedName>
        <fullName evidence="6">Methyltransferase domain-containing protein</fullName>
    </recommendedName>
</protein>
<dbReference type="CDD" id="cd02440">
    <property type="entry name" value="AdoMet_MTases"/>
    <property type="match status" value="1"/>
</dbReference>
<sequence length="182" mass="21283">MIFQIFLLLVLLISLLILLFWLLSHIFSTLFYVPYVNASEKAIKDALELANLKKDEILLDLGCGRGDVLKIANEKFKVSAIGYEISPFPYFLAKFRLRKVKNVRIHRQNFLKATDDIKKADVIYLYLLNSILEEIEDWLFENISPKSRIVTLAFKFQKHKPIKIIQTTNLGLKTKIYLYKKD</sequence>
<reference evidence="4 5" key="1">
    <citation type="submission" date="2017-07" db="EMBL/GenBank/DDBJ databases">
        <title>Mechanisms for carbon and nitrogen cycling indicate functional differentiation within the Candidate Phyla Radiation.</title>
        <authorList>
            <person name="Danczak R.E."/>
            <person name="Johnston M.D."/>
            <person name="Kenah C."/>
            <person name="Slattery M."/>
            <person name="Wrighton K.C."/>
            <person name="Wilkins M.J."/>
        </authorList>
    </citation>
    <scope>NUCLEOTIDE SEQUENCE [LARGE SCALE GENOMIC DNA]</scope>
    <source>
        <strain evidence="4">Athens1014_28</strain>
    </source>
</reference>
<dbReference type="PANTHER" id="PTHR13610:SF11">
    <property type="entry name" value="METHYLTRANSFERASE DOMAIN-CONTAINING PROTEIN"/>
    <property type="match status" value="1"/>
</dbReference>
<dbReference type="EMBL" id="VMGN01000057">
    <property type="protein sequence ID" value="TSC92953.1"/>
    <property type="molecule type" value="Genomic_DNA"/>
</dbReference>
<dbReference type="SUPFAM" id="SSF53335">
    <property type="entry name" value="S-adenosyl-L-methionine-dependent methyltransferases"/>
    <property type="match status" value="1"/>
</dbReference>
<dbReference type="PANTHER" id="PTHR13610">
    <property type="entry name" value="METHYLTRANSFERASE DOMAIN-CONTAINING PROTEIN"/>
    <property type="match status" value="1"/>
</dbReference>
<evidence type="ECO:0000256" key="2">
    <source>
        <dbReference type="ARBA" id="ARBA00022679"/>
    </source>
</evidence>
<evidence type="ECO:0008006" key="6">
    <source>
        <dbReference type="Google" id="ProtNLM"/>
    </source>
</evidence>
<keyword evidence="1" id="KW-0489">Methyltransferase</keyword>